<evidence type="ECO:0000259" key="1">
    <source>
        <dbReference type="Pfam" id="PF01738"/>
    </source>
</evidence>
<dbReference type="Pfam" id="PF01738">
    <property type="entry name" value="DLH"/>
    <property type="match status" value="1"/>
</dbReference>
<reference evidence="2" key="1">
    <citation type="submission" date="2020-06" db="EMBL/GenBank/DDBJ databases">
        <authorList>
            <person name="Onetto C."/>
        </authorList>
    </citation>
    <scope>NUCLEOTIDE SEQUENCE</scope>
</reference>
<dbReference type="InterPro" id="IPR029058">
    <property type="entry name" value="AB_hydrolase_fold"/>
</dbReference>
<name>A0A9N8JSV2_9PEZI</name>
<sequence length="229" mass="25323">MPEDEDSESTGSSDDGGNGNKNVLLYFPDAFGLYENAFLMMDGFAAEGWVVLGCDYFGGDSVAKHTTSPLNDPSFDFSAWTQKHLRSSEILAQTWIKAVVAEYGKDTKFACVGYCWGARFVCGQLSERGVCKVGAIAHPSFLSEGHVAGVQAPLYIVAPSDDELFPPDLRNRTQEILAKGKAQFSMQVYSGVGHGFATRANLEDPHAKWAKEQCFKNFVDWFDYWLSRE</sequence>
<feature type="domain" description="Dienelactone hydrolase" evidence="1">
    <location>
        <begin position="21"/>
        <end position="223"/>
    </location>
</feature>
<dbReference type="AlphaFoldDB" id="A0A9N8JSV2"/>
<protein>
    <recommendedName>
        <fullName evidence="1">Dienelactone hydrolase domain-containing protein</fullName>
    </recommendedName>
</protein>
<organism evidence="2 3">
    <name type="scientific">Aureobasidium mustum</name>
    <dbReference type="NCBI Taxonomy" id="2773714"/>
    <lineage>
        <taxon>Eukaryota</taxon>
        <taxon>Fungi</taxon>
        <taxon>Dikarya</taxon>
        <taxon>Ascomycota</taxon>
        <taxon>Pezizomycotina</taxon>
        <taxon>Dothideomycetes</taxon>
        <taxon>Dothideomycetidae</taxon>
        <taxon>Dothideales</taxon>
        <taxon>Saccotheciaceae</taxon>
        <taxon>Aureobasidium</taxon>
    </lineage>
</organism>
<dbReference type="GO" id="GO:0016787">
    <property type="term" value="F:hydrolase activity"/>
    <property type="evidence" value="ECO:0007669"/>
    <property type="project" value="InterPro"/>
</dbReference>
<keyword evidence="3" id="KW-1185">Reference proteome</keyword>
<evidence type="ECO:0000313" key="2">
    <source>
        <dbReference type="EMBL" id="CAD0092405.1"/>
    </source>
</evidence>
<proteinExistence type="predicted"/>
<accession>A0A9N8JSV2</accession>
<comment type="caution">
    <text evidence="2">The sequence shown here is derived from an EMBL/GenBank/DDBJ whole genome shotgun (WGS) entry which is preliminary data.</text>
</comment>
<dbReference type="PANTHER" id="PTHR17630">
    <property type="entry name" value="DIENELACTONE HYDROLASE"/>
    <property type="match status" value="1"/>
</dbReference>
<dbReference type="OrthoDB" id="1393670at2759"/>
<dbReference type="PANTHER" id="PTHR17630:SF44">
    <property type="entry name" value="PROTEIN AIM2"/>
    <property type="match status" value="1"/>
</dbReference>
<dbReference type="EMBL" id="CAIJEO010000005">
    <property type="protein sequence ID" value="CAD0092405.1"/>
    <property type="molecule type" value="Genomic_DNA"/>
</dbReference>
<dbReference type="Gene3D" id="3.40.50.1820">
    <property type="entry name" value="alpha/beta hydrolase"/>
    <property type="match status" value="1"/>
</dbReference>
<evidence type="ECO:0000313" key="3">
    <source>
        <dbReference type="Proteomes" id="UP000714618"/>
    </source>
</evidence>
<gene>
    <name evidence="2" type="ORF">AWRI4233_LOCUS3605</name>
</gene>
<dbReference type="SUPFAM" id="SSF53474">
    <property type="entry name" value="alpha/beta-Hydrolases"/>
    <property type="match status" value="1"/>
</dbReference>
<dbReference type="InterPro" id="IPR002925">
    <property type="entry name" value="Dienelactn_hydro"/>
</dbReference>
<dbReference type="Proteomes" id="UP000714618">
    <property type="component" value="Unassembled WGS sequence"/>
</dbReference>